<evidence type="ECO:0000313" key="2">
    <source>
        <dbReference type="Proteomes" id="UP000683360"/>
    </source>
</evidence>
<evidence type="ECO:0000313" key="1">
    <source>
        <dbReference type="EMBL" id="CAG2196558.1"/>
    </source>
</evidence>
<reference evidence="1" key="1">
    <citation type="submission" date="2021-03" db="EMBL/GenBank/DDBJ databases">
        <authorList>
            <person name="Bekaert M."/>
        </authorList>
    </citation>
    <scope>NUCLEOTIDE SEQUENCE</scope>
</reference>
<proteinExistence type="predicted"/>
<comment type="caution">
    <text evidence="1">The sequence shown here is derived from an EMBL/GenBank/DDBJ whole genome shotgun (WGS) entry which is preliminary data.</text>
</comment>
<sequence length="203" mass="23287">MCKRVNVQSDHVKAVTRSADYVNTRLECPSKQETTTNKSKVQINYENVGLDVKTERIRNYHGKDPTTKPKTVTKDLDETEQNNVGIQNNGYEIIDESTDEFSKEHYELQEDGKQYENFENKHSLYVNRQFLDDLNKPENLQNKNECECLVESSAKNINAVDTNKIILDSCGTLTAVRTKTLIIGQVENFTVKTYESGMHVEKD</sequence>
<dbReference type="Proteomes" id="UP000683360">
    <property type="component" value="Unassembled WGS sequence"/>
</dbReference>
<accession>A0A8S3QIJ3</accession>
<name>A0A8S3QIJ3_MYTED</name>
<organism evidence="1 2">
    <name type="scientific">Mytilus edulis</name>
    <name type="common">Blue mussel</name>
    <dbReference type="NCBI Taxonomy" id="6550"/>
    <lineage>
        <taxon>Eukaryota</taxon>
        <taxon>Metazoa</taxon>
        <taxon>Spiralia</taxon>
        <taxon>Lophotrochozoa</taxon>
        <taxon>Mollusca</taxon>
        <taxon>Bivalvia</taxon>
        <taxon>Autobranchia</taxon>
        <taxon>Pteriomorphia</taxon>
        <taxon>Mytilida</taxon>
        <taxon>Mytiloidea</taxon>
        <taxon>Mytilidae</taxon>
        <taxon>Mytilinae</taxon>
        <taxon>Mytilus</taxon>
    </lineage>
</organism>
<dbReference type="EMBL" id="CAJPWZ010000561">
    <property type="protein sequence ID" value="CAG2196558.1"/>
    <property type="molecule type" value="Genomic_DNA"/>
</dbReference>
<dbReference type="AlphaFoldDB" id="A0A8S3QIJ3"/>
<keyword evidence="2" id="KW-1185">Reference proteome</keyword>
<protein>
    <submittedName>
        <fullName evidence="1">Uncharacterized protein</fullName>
    </submittedName>
</protein>
<gene>
    <name evidence="1" type="ORF">MEDL_11433</name>
</gene>